<gene>
    <name evidence="4" type="ORF">TARUN_8391</name>
</gene>
<dbReference type="SMART" id="SM00248">
    <property type="entry name" value="ANK"/>
    <property type="match status" value="8"/>
</dbReference>
<evidence type="ECO:0000313" key="5">
    <source>
        <dbReference type="Proteomes" id="UP000266272"/>
    </source>
</evidence>
<dbReference type="Proteomes" id="UP000266272">
    <property type="component" value="Unassembled WGS sequence"/>
</dbReference>
<dbReference type="PROSITE" id="PS50297">
    <property type="entry name" value="ANK_REP_REGION"/>
    <property type="match status" value="2"/>
</dbReference>
<organism evidence="4 5">
    <name type="scientific">Trichoderma arundinaceum</name>
    <dbReference type="NCBI Taxonomy" id="490622"/>
    <lineage>
        <taxon>Eukaryota</taxon>
        <taxon>Fungi</taxon>
        <taxon>Dikarya</taxon>
        <taxon>Ascomycota</taxon>
        <taxon>Pezizomycotina</taxon>
        <taxon>Sordariomycetes</taxon>
        <taxon>Hypocreomycetidae</taxon>
        <taxon>Hypocreales</taxon>
        <taxon>Hypocreaceae</taxon>
        <taxon>Trichoderma</taxon>
    </lineage>
</organism>
<dbReference type="InterPro" id="IPR002110">
    <property type="entry name" value="Ankyrin_rpt"/>
</dbReference>
<accession>A0A395NCL2</accession>
<dbReference type="AlphaFoldDB" id="A0A395NCL2"/>
<feature type="repeat" description="ANK" evidence="3">
    <location>
        <begin position="416"/>
        <end position="444"/>
    </location>
</feature>
<dbReference type="Pfam" id="PF13637">
    <property type="entry name" value="Ank_4"/>
    <property type="match status" value="1"/>
</dbReference>
<keyword evidence="5" id="KW-1185">Reference proteome</keyword>
<reference evidence="4 5" key="1">
    <citation type="journal article" date="2018" name="PLoS Pathog.">
        <title>Evolution of structural diversity of trichothecenes, a family of toxins produced by plant pathogenic and entomopathogenic fungi.</title>
        <authorList>
            <person name="Proctor R.H."/>
            <person name="McCormick S.P."/>
            <person name="Kim H.S."/>
            <person name="Cardoza R.E."/>
            <person name="Stanley A.M."/>
            <person name="Lindo L."/>
            <person name="Kelly A."/>
            <person name="Brown D.W."/>
            <person name="Lee T."/>
            <person name="Vaughan M.M."/>
            <person name="Alexander N.J."/>
            <person name="Busman M."/>
            <person name="Gutierrez S."/>
        </authorList>
    </citation>
    <scope>NUCLEOTIDE SEQUENCE [LARGE SCALE GENOMIC DNA]</scope>
    <source>
        <strain evidence="4 5">IBT 40837</strain>
    </source>
</reference>
<dbReference type="PANTHER" id="PTHR24198">
    <property type="entry name" value="ANKYRIN REPEAT AND PROTEIN KINASE DOMAIN-CONTAINING PROTEIN"/>
    <property type="match status" value="1"/>
</dbReference>
<feature type="repeat" description="ANK" evidence="3">
    <location>
        <begin position="455"/>
        <end position="487"/>
    </location>
</feature>
<dbReference type="PROSITE" id="PS50088">
    <property type="entry name" value="ANK_REPEAT"/>
    <property type="match status" value="2"/>
</dbReference>
<name>A0A395NCL2_TRIAR</name>
<evidence type="ECO:0000256" key="2">
    <source>
        <dbReference type="ARBA" id="ARBA00023043"/>
    </source>
</evidence>
<dbReference type="SUPFAM" id="SSF48403">
    <property type="entry name" value="Ankyrin repeat"/>
    <property type="match status" value="1"/>
</dbReference>
<dbReference type="EMBL" id="PXOA01000597">
    <property type="protein sequence ID" value="RFU73846.1"/>
    <property type="molecule type" value="Genomic_DNA"/>
</dbReference>
<keyword evidence="1" id="KW-0677">Repeat</keyword>
<proteinExistence type="predicted"/>
<sequence>MPIPTGQPIPLAEVFVNGTEITDTRQCKELSPSFFPECHFPPSADKQAPWMTSDGLYVKGQIRIPELSDQVEQLAHVKAVLSEYPDEWHSILHRAAHEGSHGILQAMLEAGIWPTEFPSETRYFGQALRAAAKMGHLKCIRLLVDAGVHPDEAEPHGYSYFDGENLNTPLMMAAKHCHVDAAKWLLDTGRVDLSRRQGRPEASAIELAAWSGNLEMLKLLMEHPLSNLSRSPQIIRLKSSLYDRKAVLKYAATSGNTEMVSYLLEQFQYPVKDKEGSWKGDMLSPQQRETILSIFSRACEMCQYGPIKQLLEYLAPPGGELMAFPELFSLQEVLATGMFCSARFDRPDAFKLLMRLYGLSRHDKEAETNRWLQMPEHLYDCLGWAARTNSVEIIQFLVQEHNLDINDCSSMSQPQASVTPLQSAAYKGHIEAVQYLLSKNADIHQGYGQQLGWCEGGTSLWRAVDGNHADVVRLLLAHGGPIDSISPKGAPDFGREGLVVVDVSSSACGGPGKVHLTWKYVSPGEEDVAATGVRLRLTAEDEAWWNKLQYRKL</sequence>
<dbReference type="STRING" id="490622.A0A395NCL2"/>
<dbReference type="Gene3D" id="1.25.40.20">
    <property type="entry name" value="Ankyrin repeat-containing domain"/>
    <property type="match status" value="1"/>
</dbReference>
<evidence type="ECO:0000313" key="4">
    <source>
        <dbReference type="EMBL" id="RFU73846.1"/>
    </source>
</evidence>
<dbReference type="PANTHER" id="PTHR24198:SF165">
    <property type="entry name" value="ANKYRIN REPEAT-CONTAINING PROTEIN-RELATED"/>
    <property type="match status" value="1"/>
</dbReference>
<dbReference type="Pfam" id="PF12796">
    <property type="entry name" value="Ank_2"/>
    <property type="match status" value="1"/>
</dbReference>
<protein>
    <submittedName>
        <fullName evidence="4">Multiple ankyrin repeats single kh domain</fullName>
    </submittedName>
</protein>
<evidence type="ECO:0000256" key="3">
    <source>
        <dbReference type="PROSITE-ProRule" id="PRU00023"/>
    </source>
</evidence>
<dbReference type="InterPro" id="IPR036770">
    <property type="entry name" value="Ankyrin_rpt-contain_sf"/>
</dbReference>
<comment type="caution">
    <text evidence="4">The sequence shown here is derived from an EMBL/GenBank/DDBJ whole genome shotgun (WGS) entry which is preliminary data.</text>
</comment>
<evidence type="ECO:0000256" key="1">
    <source>
        <dbReference type="ARBA" id="ARBA00022737"/>
    </source>
</evidence>
<dbReference type="OrthoDB" id="20872at2759"/>
<keyword evidence="2 3" id="KW-0040">ANK repeat</keyword>